<dbReference type="HOGENOM" id="CLU_000288_7_12_1"/>
<dbReference type="EMBL" id="JEMT01022518">
    <property type="protein sequence ID" value="EXX65138.1"/>
    <property type="molecule type" value="Genomic_DNA"/>
</dbReference>
<evidence type="ECO:0000313" key="4">
    <source>
        <dbReference type="Proteomes" id="UP000022910"/>
    </source>
</evidence>
<name>A0A015MEE3_RHIIW</name>
<proteinExistence type="inferred from homology"/>
<dbReference type="Gene3D" id="1.10.510.10">
    <property type="entry name" value="Transferase(Phosphotransferase) domain 1"/>
    <property type="match status" value="1"/>
</dbReference>
<dbReference type="Gene3D" id="1.25.40.10">
    <property type="entry name" value="Tetratricopeptide repeat domain"/>
    <property type="match status" value="3"/>
</dbReference>
<dbReference type="InterPro" id="IPR001245">
    <property type="entry name" value="Ser-Thr/Tyr_kinase_cat_dom"/>
</dbReference>
<dbReference type="SUPFAM" id="SSF56112">
    <property type="entry name" value="Protein kinase-like (PK-like)"/>
    <property type="match status" value="1"/>
</dbReference>
<evidence type="ECO:0000256" key="1">
    <source>
        <dbReference type="ARBA" id="ARBA00038101"/>
    </source>
</evidence>
<comment type="caution">
    <text evidence="3">The sequence shown here is derived from an EMBL/GenBank/DDBJ whole genome shotgun (WGS) entry which is preliminary data.</text>
</comment>
<gene>
    <name evidence="3" type="ORF">RirG_136150</name>
</gene>
<dbReference type="PANTHER" id="PTHR11102">
    <property type="entry name" value="SEL-1-LIKE PROTEIN"/>
    <property type="match status" value="1"/>
</dbReference>
<dbReference type="SUPFAM" id="SSF81901">
    <property type="entry name" value="HCP-like"/>
    <property type="match status" value="3"/>
</dbReference>
<dbReference type="PRINTS" id="PR00109">
    <property type="entry name" value="TYRKINASE"/>
</dbReference>
<dbReference type="GO" id="GO:0004672">
    <property type="term" value="F:protein kinase activity"/>
    <property type="evidence" value="ECO:0007669"/>
    <property type="project" value="InterPro"/>
</dbReference>
<protein>
    <submittedName>
        <fullName evidence="3">Cdc15p</fullName>
    </submittedName>
</protein>
<dbReference type="SMR" id="A0A015MEE3"/>
<dbReference type="AlphaFoldDB" id="A0A015MEE3"/>
<organism evidence="3 4">
    <name type="scientific">Rhizophagus irregularis (strain DAOM 197198w)</name>
    <name type="common">Glomus intraradices</name>
    <dbReference type="NCBI Taxonomy" id="1432141"/>
    <lineage>
        <taxon>Eukaryota</taxon>
        <taxon>Fungi</taxon>
        <taxon>Fungi incertae sedis</taxon>
        <taxon>Mucoromycota</taxon>
        <taxon>Glomeromycotina</taxon>
        <taxon>Glomeromycetes</taxon>
        <taxon>Glomerales</taxon>
        <taxon>Glomeraceae</taxon>
        <taxon>Rhizophagus</taxon>
    </lineage>
</organism>
<evidence type="ECO:0000259" key="2">
    <source>
        <dbReference type="PROSITE" id="PS50011"/>
    </source>
</evidence>
<dbReference type="PROSITE" id="PS50011">
    <property type="entry name" value="PROTEIN_KINASE_DOM"/>
    <property type="match status" value="1"/>
</dbReference>
<dbReference type="SMART" id="SM00671">
    <property type="entry name" value="SEL1"/>
    <property type="match status" value="8"/>
</dbReference>
<dbReference type="InterPro" id="IPR050767">
    <property type="entry name" value="Sel1_AlgK"/>
</dbReference>
<sequence length="822" mass="94628">MSNNIEIQDNEHKIEFINWIEEAIDKEYYKLYEYENFHNIQEIGSSVFGKVYRANWKNSEQYVALKSFFNLNDVAVKEIIHELKLQREIQFHDNIIKFHGIAKFESDDQDDLLKKYLLVMEYADSGTLKDYLKKNFNNLTWDDKYNMAHQLSSAVSCLHDEGIVHRDLHPGNILVHRNTIKVADFGLSKRIGLASNQLKSFGIIPYVDPIIFSKRGSNKNSTQLSSYNEKSDIYSIGVLLWVISSGQTPFSTEEYDTDLALEISQGLRESPIPGTPEHYRKLYTDCWDGEPDKRPTIGQVVKSFKEIMTTKPISITGNQQEINLTNIITSSNASSASNSYNGEMFQNFNRPNDKDILIPITTNEQSISSKKNLKIIINEIVEHITELFNEGNDAYKYIIDYFNSNSHNIKSQEIYNWLIDNQNDLDSIFLLGYFNYVGIETSENLNQAFNLFIKASEQDHTVSQFYVGLCYEFGYGTEKNEKLSSEFFEKIFNKNCPTSYFGGMSHFIQNFNKTNTKDKSNSIATNKQIINENISSKKNLKIVIKKIVEFVFKLVNLGKEAHDYIIDYINNDHNIKLQEIYNWLLNNQNDNDLDSIFLLGYFNYVEIETSGNPNQAFDLFIKASKQDHTVSQFYVGLCYEFGYGTEKNEELAFKFFEKVANKNYPSGINYLGYFYERGMGIEKDLKRAASLYEKAANLGNILAQYNIAIMYMNGYGIDKDDNKAFELSKQSVEGEFIGGIRLLGYCYSYGIGTSINKQKAFELYQQAADLGDTVAQNNLGDMYETGDGIWKDIDKARYWFGQSAKQGDQEAQDRLKKLLNLI</sequence>
<dbReference type="InterPro" id="IPR011009">
    <property type="entry name" value="Kinase-like_dom_sf"/>
</dbReference>
<comment type="similarity">
    <text evidence="1">Belongs to the sel-1 family.</text>
</comment>
<dbReference type="GO" id="GO:0005524">
    <property type="term" value="F:ATP binding"/>
    <property type="evidence" value="ECO:0007669"/>
    <property type="project" value="InterPro"/>
</dbReference>
<dbReference type="PANTHER" id="PTHR11102:SF147">
    <property type="entry name" value="SEL1L ADAPTOR SUBUNIT OF ERAD E3 UBIQUITIN LIGASE"/>
    <property type="match status" value="1"/>
</dbReference>
<evidence type="ECO:0000313" key="3">
    <source>
        <dbReference type="EMBL" id="EXX65138.1"/>
    </source>
</evidence>
<dbReference type="Proteomes" id="UP000022910">
    <property type="component" value="Unassembled WGS sequence"/>
</dbReference>
<dbReference type="InterPro" id="IPR000719">
    <property type="entry name" value="Prot_kinase_dom"/>
</dbReference>
<dbReference type="InterPro" id="IPR006597">
    <property type="entry name" value="Sel1-like"/>
</dbReference>
<dbReference type="Pfam" id="PF07714">
    <property type="entry name" value="PK_Tyr_Ser-Thr"/>
    <property type="match status" value="1"/>
</dbReference>
<accession>A0A015MEE3</accession>
<feature type="domain" description="Protein kinase" evidence="2">
    <location>
        <begin position="37"/>
        <end position="308"/>
    </location>
</feature>
<dbReference type="InterPro" id="IPR011990">
    <property type="entry name" value="TPR-like_helical_dom_sf"/>
</dbReference>
<keyword evidence="4" id="KW-1185">Reference proteome</keyword>
<dbReference type="Pfam" id="PF08238">
    <property type="entry name" value="Sel1"/>
    <property type="match status" value="8"/>
</dbReference>
<dbReference type="OrthoDB" id="10295309at2759"/>
<reference evidence="3 4" key="1">
    <citation type="submission" date="2014-02" db="EMBL/GenBank/DDBJ databases">
        <title>Single nucleus genome sequencing reveals high similarity among nuclei of an endomycorrhizal fungus.</title>
        <authorList>
            <person name="Lin K."/>
            <person name="Geurts R."/>
            <person name="Zhang Z."/>
            <person name="Limpens E."/>
            <person name="Saunders D.G."/>
            <person name="Mu D."/>
            <person name="Pang E."/>
            <person name="Cao H."/>
            <person name="Cha H."/>
            <person name="Lin T."/>
            <person name="Zhou Q."/>
            <person name="Shang Y."/>
            <person name="Li Y."/>
            <person name="Ivanov S."/>
            <person name="Sharma T."/>
            <person name="Velzen R.V."/>
            <person name="Ruijter N.D."/>
            <person name="Aanen D.K."/>
            <person name="Win J."/>
            <person name="Kamoun S."/>
            <person name="Bisseling T."/>
            <person name="Huang S."/>
        </authorList>
    </citation>
    <scope>NUCLEOTIDE SEQUENCE [LARGE SCALE GENOMIC DNA]</scope>
    <source>
        <strain evidence="4">DAOM197198w</strain>
    </source>
</reference>